<organism evidence="2 3">
    <name type="scientific">Flavobacterium soyae</name>
    <dbReference type="NCBI Taxonomy" id="2903098"/>
    <lineage>
        <taxon>Bacteria</taxon>
        <taxon>Pseudomonadati</taxon>
        <taxon>Bacteroidota</taxon>
        <taxon>Flavobacteriia</taxon>
        <taxon>Flavobacteriales</taxon>
        <taxon>Flavobacteriaceae</taxon>
        <taxon>Flavobacterium</taxon>
    </lineage>
</organism>
<reference evidence="2 3" key="1">
    <citation type="submission" date="2024-03" db="EMBL/GenBank/DDBJ databases">
        <title>Flavobacterium soyae.</title>
        <authorList>
            <person name="Zheng W."/>
        </authorList>
    </citation>
    <scope>NUCLEOTIDE SEQUENCE [LARGE SCALE GENOMIC DNA]</scope>
    <source>
        <strain evidence="2 3">55</strain>
    </source>
</reference>
<dbReference type="Proteomes" id="UP001623852">
    <property type="component" value="Chromosome"/>
</dbReference>
<keyword evidence="1" id="KW-0812">Transmembrane</keyword>
<sequence length="181" mass="20873">MQNYYNFTVSASQISYNPYWYEKSNIILKSVLGILVLTAGFALSHLHNFKIGFILSILISAVLVFNGIYKFRIKNKTTFIFDKTDGAFYKITQLGKKKIISLNNVSDIISKSRSMNYHYSLLSVDNTRIKKIKLTADIKNENRTNPEVRFLEMEIIPQLESFLNLDNKTAIVFDDKYCSSI</sequence>
<name>A0ABZ2UK31_9FLAO</name>
<dbReference type="RefSeq" id="WP_232682923.1">
    <property type="nucleotide sequence ID" value="NZ_CP150845.1"/>
</dbReference>
<feature type="transmembrane region" description="Helical" evidence="1">
    <location>
        <begin position="26"/>
        <end position="45"/>
    </location>
</feature>
<evidence type="ECO:0000313" key="3">
    <source>
        <dbReference type="Proteomes" id="UP001623852"/>
    </source>
</evidence>
<accession>A0ABZ2UK31</accession>
<keyword evidence="3" id="KW-1185">Reference proteome</keyword>
<evidence type="ECO:0000256" key="1">
    <source>
        <dbReference type="SAM" id="Phobius"/>
    </source>
</evidence>
<keyword evidence="1" id="KW-0472">Membrane</keyword>
<gene>
    <name evidence="2" type="ORF">AABD74_09690</name>
</gene>
<proteinExistence type="predicted"/>
<evidence type="ECO:0000313" key="2">
    <source>
        <dbReference type="EMBL" id="WYZ21722.1"/>
    </source>
</evidence>
<dbReference type="EMBL" id="CP150845">
    <property type="protein sequence ID" value="WYZ21722.1"/>
    <property type="molecule type" value="Genomic_DNA"/>
</dbReference>
<keyword evidence="1" id="KW-1133">Transmembrane helix</keyword>
<protein>
    <submittedName>
        <fullName evidence="2">Uncharacterized protein</fullName>
    </submittedName>
</protein>
<feature type="transmembrane region" description="Helical" evidence="1">
    <location>
        <begin position="51"/>
        <end position="69"/>
    </location>
</feature>